<keyword evidence="1" id="KW-0732">Signal</keyword>
<gene>
    <name evidence="2" type="ORF">XINFAN_02847</name>
</gene>
<dbReference type="Pfam" id="PF14025">
    <property type="entry name" value="DUF4241"/>
    <property type="match status" value="1"/>
</dbReference>
<evidence type="ECO:0000256" key="1">
    <source>
        <dbReference type="SAM" id="SignalP"/>
    </source>
</evidence>
<accession>A0A3P5X9J5</accession>
<keyword evidence="3" id="KW-1185">Reference proteome</keyword>
<feature type="signal peptide" evidence="1">
    <location>
        <begin position="1"/>
        <end position="16"/>
    </location>
</feature>
<reference evidence="2 3" key="1">
    <citation type="submission" date="2018-11" db="EMBL/GenBank/DDBJ databases">
        <authorList>
            <person name="Criscuolo A."/>
        </authorList>
    </citation>
    <scope>NUCLEOTIDE SEQUENCE [LARGE SCALE GENOMIC DNA]</scope>
    <source>
        <strain evidence="2">ACIP111625</strain>
    </source>
</reference>
<dbReference type="Proteomes" id="UP000277498">
    <property type="component" value="Unassembled WGS sequence"/>
</dbReference>
<name>A0A3P5X9J5_9RHOB</name>
<feature type="chain" id="PRO_5018072296" description="DUF4241 domain-containing protein" evidence="1">
    <location>
        <begin position="17"/>
        <end position="223"/>
    </location>
</feature>
<organism evidence="2 3">
    <name type="scientific">Pseudogemmobacter humi</name>
    <dbReference type="NCBI Taxonomy" id="2483812"/>
    <lineage>
        <taxon>Bacteria</taxon>
        <taxon>Pseudomonadati</taxon>
        <taxon>Pseudomonadota</taxon>
        <taxon>Alphaproteobacteria</taxon>
        <taxon>Rhodobacterales</taxon>
        <taxon>Paracoccaceae</taxon>
        <taxon>Pseudogemmobacter</taxon>
    </lineage>
</organism>
<evidence type="ECO:0000313" key="3">
    <source>
        <dbReference type="Proteomes" id="UP000277498"/>
    </source>
</evidence>
<dbReference type="InterPro" id="IPR025335">
    <property type="entry name" value="DUF4241"/>
</dbReference>
<dbReference type="AlphaFoldDB" id="A0A3P5X9J5"/>
<dbReference type="EMBL" id="UXAW01000083">
    <property type="protein sequence ID" value="VDC31351.1"/>
    <property type="molecule type" value="Genomic_DNA"/>
</dbReference>
<dbReference type="RefSeq" id="WP_124087574.1">
    <property type="nucleotide sequence ID" value="NZ_UXAW01000083.1"/>
</dbReference>
<dbReference type="OrthoDB" id="9789980at2"/>
<proteinExistence type="predicted"/>
<evidence type="ECO:0008006" key="4">
    <source>
        <dbReference type="Google" id="ProtNLM"/>
    </source>
</evidence>
<sequence length="223" mass="22926">MIRLLALLLSAGPALADMPGSPIADPGTTGALAWMAGESALPLDFRTAGPVAVAPGGVIVVDPLTYDPGYGWPFIAAPSGEARLILAIDPAEQRVSKAMLVFSDAPVLCGADVATVGVDTGLVSFLDQPMSEALGRAQTVLGPGKDLYNDWFHELIGEIWVVGHLLPLPDGTVIPMSSSGWGDGGYPVVALQSGTGQVVAIYADFMGRNEAGDWLLPASCTGV</sequence>
<evidence type="ECO:0000313" key="2">
    <source>
        <dbReference type="EMBL" id="VDC31351.1"/>
    </source>
</evidence>
<protein>
    <recommendedName>
        <fullName evidence="4">DUF4241 domain-containing protein</fullName>
    </recommendedName>
</protein>